<dbReference type="PANTHER" id="PTHR24006:SF937">
    <property type="entry name" value="UBIQUITIN CARBOXYL-TERMINAL HYDROLASE"/>
    <property type="match status" value="1"/>
</dbReference>
<dbReference type="InterPro" id="IPR038765">
    <property type="entry name" value="Papain-like_cys_pep_sf"/>
</dbReference>
<evidence type="ECO:0000313" key="2">
    <source>
        <dbReference type="EMBL" id="KAJ5391263.1"/>
    </source>
</evidence>
<proteinExistence type="predicted"/>
<gene>
    <name evidence="2" type="ORF">N7509_006753</name>
</gene>
<dbReference type="Pfam" id="PF00443">
    <property type="entry name" value="UCH"/>
    <property type="match status" value="1"/>
</dbReference>
<dbReference type="PROSITE" id="PS50235">
    <property type="entry name" value="USP_3"/>
    <property type="match status" value="1"/>
</dbReference>
<dbReference type="PANTHER" id="PTHR24006">
    <property type="entry name" value="UBIQUITIN CARBOXYL-TERMINAL HYDROLASE"/>
    <property type="match status" value="1"/>
</dbReference>
<comment type="caution">
    <text evidence="2">The sequence shown here is derived from an EMBL/GenBank/DDBJ whole genome shotgun (WGS) entry which is preliminary data.</text>
</comment>
<keyword evidence="3" id="KW-1185">Reference proteome</keyword>
<dbReference type="GeneID" id="81370370"/>
<dbReference type="OrthoDB" id="289038at2759"/>
<name>A0A9W9VXI7_9EURO</name>
<dbReference type="InterPro" id="IPR050164">
    <property type="entry name" value="Peptidase_C19"/>
</dbReference>
<feature type="domain" description="USP" evidence="1">
    <location>
        <begin position="164"/>
        <end position="485"/>
    </location>
</feature>
<dbReference type="InterPro" id="IPR001394">
    <property type="entry name" value="Peptidase_C19_UCH"/>
</dbReference>
<dbReference type="SUPFAM" id="SSF54001">
    <property type="entry name" value="Cysteine proteinases"/>
    <property type="match status" value="1"/>
</dbReference>
<dbReference type="RefSeq" id="XP_056486941.1">
    <property type="nucleotide sequence ID" value="XM_056631390.1"/>
</dbReference>
<dbReference type="InterPro" id="IPR013083">
    <property type="entry name" value="Znf_RING/FYVE/PHD"/>
</dbReference>
<sequence>MAAANLDSIQILSEAAYGCEHLAAVLRDQQTAGQFKSGFRKHHDSLAPFTKPEAVAVQASGLRTVATLKPKYHCLTCSETCLNSERKAHTKKTGHVFYMESRNRFIFCETCVDFVYDHGLEKLCGPVIKPENADEKGKWVEDSASELYVKNNAYKNPCSRRGARGVWNMGQTCYQSVILQALLHDPTLNAYFLAGGHDVHTCKRSFCMACAAAEVFMDFNSGEKTDAVSAATLLYHGWDASREMAGYRQQDAHEYFQFLVNSLHSCTPGHSESYGTKCECFFHQTFYGELRSSVMCHKCGKTTHTYDPMADLSLDVQLQNKKRKLGRSTASSTATLTGCLDSYTAVEDLHADAAYHCEKCGNTPQRASKRLQIRKLPVILCMQLKRYEHTSSSSEKMDGHIDFPITLNMLPYTVKKDKERVDTSKYIYDLSTVIVHQGTMDTGHYYAYTRLGADKWALMDDNKVTVASVADVLRQNAYLLFYSIRSIDTANNNPK</sequence>
<dbReference type="Proteomes" id="UP001147747">
    <property type="component" value="Unassembled WGS sequence"/>
</dbReference>
<protein>
    <recommendedName>
        <fullName evidence="1">USP domain-containing protein</fullName>
    </recommendedName>
</protein>
<dbReference type="GO" id="GO:0005829">
    <property type="term" value="C:cytosol"/>
    <property type="evidence" value="ECO:0007669"/>
    <property type="project" value="TreeGrafter"/>
</dbReference>
<dbReference type="GO" id="GO:0005634">
    <property type="term" value="C:nucleus"/>
    <property type="evidence" value="ECO:0007669"/>
    <property type="project" value="TreeGrafter"/>
</dbReference>
<dbReference type="AlphaFoldDB" id="A0A9W9VXI7"/>
<accession>A0A9W9VXI7</accession>
<reference evidence="2" key="1">
    <citation type="submission" date="2022-12" db="EMBL/GenBank/DDBJ databases">
        <authorList>
            <person name="Petersen C."/>
        </authorList>
    </citation>
    <scope>NUCLEOTIDE SEQUENCE</scope>
    <source>
        <strain evidence="2">IBT 29677</strain>
    </source>
</reference>
<dbReference type="GO" id="GO:0004843">
    <property type="term" value="F:cysteine-type deubiquitinase activity"/>
    <property type="evidence" value="ECO:0007669"/>
    <property type="project" value="InterPro"/>
</dbReference>
<dbReference type="EMBL" id="JAPZBU010000008">
    <property type="protein sequence ID" value="KAJ5391263.1"/>
    <property type="molecule type" value="Genomic_DNA"/>
</dbReference>
<organism evidence="2 3">
    <name type="scientific">Penicillium cosmopolitanum</name>
    <dbReference type="NCBI Taxonomy" id="1131564"/>
    <lineage>
        <taxon>Eukaryota</taxon>
        <taxon>Fungi</taxon>
        <taxon>Dikarya</taxon>
        <taxon>Ascomycota</taxon>
        <taxon>Pezizomycotina</taxon>
        <taxon>Eurotiomycetes</taxon>
        <taxon>Eurotiomycetidae</taxon>
        <taxon>Eurotiales</taxon>
        <taxon>Aspergillaceae</taxon>
        <taxon>Penicillium</taxon>
    </lineage>
</organism>
<dbReference type="Gene3D" id="3.30.40.10">
    <property type="entry name" value="Zinc/RING finger domain, C3HC4 (zinc finger)"/>
    <property type="match status" value="1"/>
</dbReference>
<dbReference type="GO" id="GO:0016579">
    <property type="term" value="P:protein deubiquitination"/>
    <property type="evidence" value="ECO:0007669"/>
    <property type="project" value="InterPro"/>
</dbReference>
<evidence type="ECO:0000259" key="1">
    <source>
        <dbReference type="PROSITE" id="PS50235"/>
    </source>
</evidence>
<dbReference type="SUPFAM" id="SSF57850">
    <property type="entry name" value="RING/U-box"/>
    <property type="match status" value="1"/>
</dbReference>
<dbReference type="Gene3D" id="3.90.70.10">
    <property type="entry name" value="Cysteine proteinases"/>
    <property type="match status" value="1"/>
</dbReference>
<dbReference type="InterPro" id="IPR028889">
    <property type="entry name" value="USP"/>
</dbReference>
<reference evidence="2" key="2">
    <citation type="journal article" date="2023" name="IMA Fungus">
        <title>Comparative genomic study of the Penicillium genus elucidates a diverse pangenome and 15 lateral gene transfer events.</title>
        <authorList>
            <person name="Petersen C."/>
            <person name="Sorensen T."/>
            <person name="Nielsen M.R."/>
            <person name="Sondergaard T.E."/>
            <person name="Sorensen J.L."/>
            <person name="Fitzpatrick D.A."/>
            <person name="Frisvad J.C."/>
            <person name="Nielsen K.L."/>
        </authorList>
    </citation>
    <scope>NUCLEOTIDE SEQUENCE</scope>
    <source>
        <strain evidence="2">IBT 29677</strain>
    </source>
</reference>
<evidence type="ECO:0000313" key="3">
    <source>
        <dbReference type="Proteomes" id="UP001147747"/>
    </source>
</evidence>